<accession>A0A1Y2B4L1</accession>
<evidence type="ECO:0000259" key="7">
    <source>
        <dbReference type="PROSITE" id="PS51733"/>
    </source>
</evidence>
<dbReference type="UniPathway" id="UPA00538">
    <property type="reaction ID" value="UER00592"/>
</dbReference>
<dbReference type="AlphaFoldDB" id="A0A1Y2B4L1"/>
<dbReference type="InParanoid" id="A0A1Y2B4L1"/>
<dbReference type="InterPro" id="IPR045864">
    <property type="entry name" value="aa-tRNA-synth_II/BPL/LPL"/>
</dbReference>
<organism evidence="8 9">
    <name type="scientific">Naematelia encephala</name>
    <dbReference type="NCBI Taxonomy" id="71784"/>
    <lineage>
        <taxon>Eukaryota</taxon>
        <taxon>Fungi</taxon>
        <taxon>Dikarya</taxon>
        <taxon>Basidiomycota</taxon>
        <taxon>Agaricomycotina</taxon>
        <taxon>Tremellomycetes</taxon>
        <taxon>Tremellales</taxon>
        <taxon>Naemateliaceae</taxon>
        <taxon>Naematelia</taxon>
    </lineage>
</organism>
<dbReference type="InterPro" id="IPR004143">
    <property type="entry name" value="BPL_LPL_catalytic"/>
</dbReference>
<feature type="region of interest" description="Disordered" evidence="6">
    <location>
        <begin position="96"/>
        <end position="127"/>
    </location>
</feature>
<dbReference type="PROSITE" id="PS51733">
    <property type="entry name" value="BPL_LPL_CATALYTIC"/>
    <property type="match status" value="1"/>
</dbReference>
<evidence type="ECO:0000256" key="5">
    <source>
        <dbReference type="ARBA" id="ARBA00023315"/>
    </source>
</evidence>
<evidence type="ECO:0000313" key="9">
    <source>
        <dbReference type="Proteomes" id="UP000193986"/>
    </source>
</evidence>
<name>A0A1Y2B4L1_9TREE</name>
<feature type="region of interest" description="Disordered" evidence="6">
    <location>
        <begin position="294"/>
        <end position="316"/>
    </location>
</feature>
<keyword evidence="4" id="KW-0808">Transferase</keyword>
<dbReference type="EC" id="2.3.1.181" evidence="3"/>
<keyword evidence="5" id="KW-0012">Acyltransferase</keyword>
<evidence type="ECO:0000313" key="8">
    <source>
        <dbReference type="EMBL" id="ORY29666.1"/>
    </source>
</evidence>
<gene>
    <name evidence="8" type="ORF">BCR39DRAFT_574722</name>
</gene>
<dbReference type="GO" id="GO:0009249">
    <property type="term" value="P:protein lipoylation"/>
    <property type="evidence" value="ECO:0007669"/>
    <property type="project" value="InterPro"/>
</dbReference>
<dbReference type="SUPFAM" id="SSF55681">
    <property type="entry name" value="Class II aaRS and biotin synthetases"/>
    <property type="match status" value="1"/>
</dbReference>
<evidence type="ECO:0000256" key="6">
    <source>
        <dbReference type="SAM" id="MobiDB-lite"/>
    </source>
</evidence>
<comment type="similarity">
    <text evidence="2">Belongs to the LipB family.</text>
</comment>
<dbReference type="NCBIfam" id="TIGR00214">
    <property type="entry name" value="lipB"/>
    <property type="match status" value="1"/>
</dbReference>
<dbReference type="PANTHER" id="PTHR10993:SF7">
    <property type="entry name" value="LIPOYLTRANSFERASE 2, MITOCHONDRIAL-RELATED"/>
    <property type="match status" value="1"/>
</dbReference>
<evidence type="ECO:0000256" key="2">
    <source>
        <dbReference type="ARBA" id="ARBA00007907"/>
    </source>
</evidence>
<dbReference type="Pfam" id="PF21948">
    <property type="entry name" value="LplA-B_cat"/>
    <property type="match status" value="1"/>
</dbReference>
<evidence type="ECO:0000256" key="4">
    <source>
        <dbReference type="ARBA" id="ARBA00022679"/>
    </source>
</evidence>
<dbReference type="OrthoDB" id="19908at2759"/>
<dbReference type="Gene3D" id="3.30.930.10">
    <property type="entry name" value="Bira Bifunctional Protein, Domain 2"/>
    <property type="match status" value="1"/>
</dbReference>
<evidence type="ECO:0000256" key="1">
    <source>
        <dbReference type="ARBA" id="ARBA00004821"/>
    </source>
</evidence>
<comment type="caution">
    <text evidence="8">The sequence shown here is derived from an EMBL/GenBank/DDBJ whole genome shotgun (WGS) entry which is preliminary data.</text>
</comment>
<feature type="domain" description="BPL/LPL catalytic" evidence="7">
    <location>
        <begin position="86"/>
        <end position="266"/>
    </location>
</feature>
<proteinExistence type="inferred from homology"/>
<evidence type="ECO:0000256" key="3">
    <source>
        <dbReference type="ARBA" id="ARBA00012334"/>
    </source>
</evidence>
<feature type="compositionally biased region" description="Polar residues" evidence="6">
    <location>
        <begin position="99"/>
        <end position="114"/>
    </location>
</feature>
<dbReference type="STRING" id="71784.A0A1Y2B4L1"/>
<protein>
    <recommendedName>
        <fullName evidence="3">lipoyl(octanoyl) transferase</fullName>
        <ecNumber evidence="3">2.3.1.181</ecNumber>
    </recommendedName>
</protein>
<dbReference type="GO" id="GO:0033819">
    <property type="term" value="F:lipoyl(octanoyl) transferase activity"/>
    <property type="evidence" value="ECO:0007669"/>
    <property type="project" value="UniProtKB-EC"/>
</dbReference>
<keyword evidence="9" id="KW-1185">Reference proteome</keyword>
<sequence>MRNLNRNLELIDKSIRNIRHLSLGSPTTTTTTTSSSSCSLGGISSNHSLPPIRYKIFPRPIPYLVGLRLQDGIIERRLRDKRDGKGGKSDVLLLLEHTPTYTTGRRDSSPNPTTLHPEEKKGGQVTYHGPGQLVGYPILDLNVMETPTRCYVEYLQALLADYVRDQGVKEVLAPHPEGHVGVFTSPTEKIASIGIHLRHRITSHGFAMNITPEPIKWFDLVTACGLTDVHAVCLQDLLPQSGNTLNVKNVARDMVPRFQDVFGREFVELSEEEIHTKEGEVEEDVRAIRELCAEAEKESEGTTHWPSEPDLTKRIS</sequence>
<dbReference type="PANTHER" id="PTHR10993">
    <property type="entry name" value="OCTANOYLTRANSFERASE"/>
    <property type="match status" value="1"/>
</dbReference>
<dbReference type="EMBL" id="MCFC01000024">
    <property type="protein sequence ID" value="ORY29666.1"/>
    <property type="molecule type" value="Genomic_DNA"/>
</dbReference>
<dbReference type="InterPro" id="IPR000544">
    <property type="entry name" value="Octanoyltransferase"/>
</dbReference>
<reference evidence="8 9" key="1">
    <citation type="submission" date="2016-07" db="EMBL/GenBank/DDBJ databases">
        <title>Pervasive Adenine N6-methylation of Active Genes in Fungi.</title>
        <authorList>
            <consortium name="DOE Joint Genome Institute"/>
            <person name="Mondo S.J."/>
            <person name="Dannebaum R.O."/>
            <person name="Kuo R.C."/>
            <person name="Labutti K."/>
            <person name="Haridas S."/>
            <person name="Kuo A."/>
            <person name="Salamov A."/>
            <person name="Ahrendt S.R."/>
            <person name="Lipzen A."/>
            <person name="Sullivan W."/>
            <person name="Andreopoulos W.B."/>
            <person name="Clum A."/>
            <person name="Lindquist E."/>
            <person name="Daum C."/>
            <person name="Ramamoorthy G.K."/>
            <person name="Gryganskyi A."/>
            <person name="Culley D."/>
            <person name="Magnuson J.K."/>
            <person name="James T.Y."/>
            <person name="O'Malley M.A."/>
            <person name="Stajich J.E."/>
            <person name="Spatafora J.W."/>
            <person name="Visel A."/>
            <person name="Grigoriev I.V."/>
        </authorList>
    </citation>
    <scope>NUCLEOTIDE SEQUENCE [LARGE SCALE GENOMIC DNA]</scope>
    <source>
        <strain evidence="8 9">68-887.2</strain>
    </source>
</reference>
<comment type="pathway">
    <text evidence="1">Protein modification; protein lipoylation via endogenous pathway; protein N(6)-(lipoyl)lysine from octanoyl-[acyl-carrier-protein]: step 1/2.</text>
</comment>
<dbReference type="Proteomes" id="UP000193986">
    <property type="component" value="Unassembled WGS sequence"/>
</dbReference>